<evidence type="ECO:0000313" key="6">
    <source>
        <dbReference type="Proteomes" id="UP001652582"/>
    </source>
</evidence>
<comment type="similarity">
    <text evidence="1">Belongs to the peptidase S28 family.</text>
</comment>
<reference evidence="6" key="1">
    <citation type="submission" date="2025-05" db="UniProtKB">
        <authorList>
            <consortium name="RefSeq"/>
        </authorList>
    </citation>
    <scope>NUCLEOTIDE SEQUENCE [LARGE SCALE GENOMIC DNA]</scope>
</reference>
<dbReference type="PANTHER" id="PTHR11010">
    <property type="entry name" value="PROTEASE S28 PRO-X CARBOXYPEPTIDASE-RELATED"/>
    <property type="match status" value="1"/>
</dbReference>
<evidence type="ECO:0000256" key="3">
    <source>
        <dbReference type="ARBA" id="ARBA00022729"/>
    </source>
</evidence>
<evidence type="ECO:0000313" key="7">
    <source>
        <dbReference type="RefSeq" id="XP_023935728.2"/>
    </source>
</evidence>
<dbReference type="InterPro" id="IPR042269">
    <property type="entry name" value="Ser_carbopepase_S28_SKS"/>
</dbReference>
<dbReference type="Proteomes" id="UP001652582">
    <property type="component" value="Chromosome 1"/>
</dbReference>
<reference evidence="7" key="2">
    <citation type="submission" date="2025-08" db="UniProtKB">
        <authorList>
            <consortium name="RefSeq"/>
        </authorList>
    </citation>
    <scope>IDENTIFICATION</scope>
</reference>
<evidence type="ECO:0000256" key="4">
    <source>
        <dbReference type="ARBA" id="ARBA00022801"/>
    </source>
</evidence>
<name>A0A6J1MS48_BICAN</name>
<gene>
    <name evidence="7" type="primary">LOC112044208</name>
</gene>
<dbReference type="Gene3D" id="1.20.120.980">
    <property type="entry name" value="Serine carboxypeptidase S28, SKS domain"/>
    <property type="match status" value="1"/>
</dbReference>
<dbReference type="AlphaFoldDB" id="A0A6J1MS48"/>
<keyword evidence="5" id="KW-0325">Glycoprotein</keyword>
<proteinExistence type="inferred from homology"/>
<evidence type="ECO:0000256" key="2">
    <source>
        <dbReference type="ARBA" id="ARBA00022670"/>
    </source>
</evidence>
<evidence type="ECO:0000256" key="1">
    <source>
        <dbReference type="ARBA" id="ARBA00011079"/>
    </source>
</evidence>
<dbReference type="Gene3D" id="3.40.50.1820">
    <property type="entry name" value="alpha/beta hydrolase"/>
    <property type="match status" value="1"/>
</dbReference>
<protein>
    <submittedName>
        <fullName evidence="7">Serine protease K12H4.7</fullName>
    </submittedName>
</protein>
<dbReference type="InterPro" id="IPR008758">
    <property type="entry name" value="Peptidase_S28"/>
</dbReference>
<keyword evidence="6" id="KW-1185">Reference proteome</keyword>
<keyword evidence="4" id="KW-0378">Hydrolase</keyword>
<dbReference type="KEGG" id="bany:112044208"/>
<keyword evidence="2 7" id="KW-0645">Protease</keyword>
<dbReference type="OrthoDB" id="1735038at2759"/>
<sequence>MLFKYYPLILLFNRYVAGGINMFCFNNGFSFLNAELNLQTVVEEFITNTRWINQKLDHFNPKDKRVWKMRYFKRLSFLKPNGPIYLFLGGESEASPRWAETGIMYELAKETNGAMYVSEHRYYGQSKPLNGTDAKAFKYLSARQALADNANLLKTIKRKSIFKNSKVVVIGGSYSGNLAAWMKLLYPKLVDAALASSGPVLAKTDFYEYLEKVNDNYEQYGTKNCLPTIRKIFKRYDKLMQSSKGIKQLKAEENICEECDMSSPENQQTFFSSKVGEFMSNSQYGTTEIIKSHCERVQNSSSPTIPPPESTRNNCICYDFDEMIESFYDEENVWILAWIYQTCNEFGYYQTTSSDEQPFTDNIPLEYYIRMCHKLFGSEFDEERVNEGVAEVNDLYGGLNPNVTNVVFSNGDLDPWSTISVLEDLSYNAPAVVIPRSSHCRDLFSNRLGDIEELKEARKNIKNLIKKWIGADC</sequence>
<organism evidence="6 7">
    <name type="scientific">Bicyclus anynana</name>
    <name type="common">Squinting bush brown butterfly</name>
    <dbReference type="NCBI Taxonomy" id="110368"/>
    <lineage>
        <taxon>Eukaryota</taxon>
        <taxon>Metazoa</taxon>
        <taxon>Ecdysozoa</taxon>
        <taxon>Arthropoda</taxon>
        <taxon>Hexapoda</taxon>
        <taxon>Insecta</taxon>
        <taxon>Pterygota</taxon>
        <taxon>Neoptera</taxon>
        <taxon>Endopterygota</taxon>
        <taxon>Lepidoptera</taxon>
        <taxon>Glossata</taxon>
        <taxon>Ditrysia</taxon>
        <taxon>Papilionoidea</taxon>
        <taxon>Nymphalidae</taxon>
        <taxon>Satyrinae</taxon>
        <taxon>Satyrini</taxon>
        <taxon>Mycalesina</taxon>
        <taxon>Bicyclus</taxon>
    </lineage>
</organism>
<evidence type="ECO:0000256" key="5">
    <source>
        <dbReference type="ARBA" id="ARBA00023180"/>
    </source>
</evidence>
<dbReference type="GO" id="GO:0008239">
    <property type="term" value="F:dipeptidyl-peptidase activity"/>
    <property type="evidence" value="ECO:0007669"/>
    <property type="project" value="TreeGrafter"/>
</dbReference>
<dbReference type="GeneID" id="112044208"/>
<keyword evidence="3" id="KW-0732">Signal</keyword>
<accession>A0A6J1MS48</accession>
<dbReference type="GO" id="GO:0006508">
    <property type="term" value="P:proteolysis"/>
    <property type="evidence" value="ECO:0007669"/>
    <property type="project" value="UniProtKB-KW"/>
</dbReference>
<dbReference type="SUPFAM" id="SSF53474">
    <property type="entry name" value="alpha/beta-Hydrolases"/>
    <property type="match status" value="1"/>
</dbReference>
<dbReference type="InterPro" id="IPR029058">
    <property type="entry name" value="AB_hydrolase_fold"/>
</dbReference>
<dbReference type="PANTHER" id="PTHR11010:SF5">
    <property type="entry name" value="RE36938P-RELATED"/>
    <property type="match status" value="1"/>
</dbReference>
<dbReference type="GO" id="GO:0070008">
    <property type="term" value="F:serine-type exopeptidase activity"/>
    <property type="evidence" value="ECO:0007669"/>
    <property type="project" value="InterPro"/>
</dbReference>
<dbReference type="RefSeq" id="XP_023935728.2">
    <property type="nucleotide sequence ID" value="XM_024079960.2"/>
</dbReference>
<dbReference type="Pfam" id="PF05577">
    <property type="entry name" value="Peptidase_S28"/>
    <property type="match status" value="1"/>
</dbReference>